<dbReference type="WBParaSite" id="HNAJ_0000420501-mRNA-1">
    <property type="protein sequence ID" value="HNAJ_0000420501-mRNA-1"/>
    <property type="gene ID" value="HNAJ_0000420501"/>
</dbReference>
<sequence>MARSLPRGTSGPAIMWRAIKAESKPRRTRIQTGCDHRIASEISSRFPPELSEFPPPPAALRRSRRAFLLWIRSLKSAIVGFGAIRAEASRICTRRRFKNRTKRPLGSSDIDPATRTSSASLSALTSLRESRASTGVWSTIVAESSPCPATGSTAVTFISPANFKRSNPPTRSKNCEIWLEKSVAVAANFATSSAILFSASIIISALSESDKSERSSSYLELDTKPSFSQASYSELSVQGSVLGVNSRLTR</sequence>
<organism evidence="1">
    <name type="scientific">Rodentolepis nana</name>
    <name type="common">Dwarf tapeworm</name>
    <name type="synonym">Hymenolepis nana</name>
    <dbReference type="NCBI Taxonomy" id="102285"/>
    <lineage>
        <taxon>Eukaryota</taxon>
        <taxon>Metazoa</taxon>
        <taxon>Spiralia</taxon>
        <taxon>Lophotrochozoa</taxon>
        <taxon>Platyhelminthes</taxon>
        <taxon>Cestoda</taxon>
        <taxon>Eucestoda</taxon>
        <taxon>Cyclophyllidea</taxon>
        <taxon>Hymenolepididae</taxon>
        <taxon>Rodentolepis</taxon>
    </lineage>
</organism>
<name>A0A0R3TAW6_RODNA</name>
<accession>A0A0R3TAW6</accession>
<proteinExistence type="predicted"/>
<protein>
    <submittedName>
        <fullName evidence="1">Uncharacterized protein</fullName>
    </submittedName>
</protein>
<evidence type="ECO:0000313" key="1">
    <source>
        <dbReference type="WBParaSite" id="HNAJ_0000420501-mRNA-1"/>
    </source>
</evidence>
<dbReference type="AlphaFoldDB" id="A0A0R3TAW6"/>
<reference evidence="1" key="1">
    <citation type="submission" date="2017-02" db="UniProtKB">
        <authorList>
            <consortium name="WormBaseParasite"/>
        </authorList>
    </citation>
    <scope>IDENTIFICATION</scope>
</reference>